<dbReference type="OrthoDB" id="1406417at2"/>
<dbReference type="GO" id="GO:0005829">
    <property type="term" value="C:cytosol"/>
    <property type="evidence" value="ECO:0007669"/>
    <property type="project" value="TreeGrafter"/>
</dbReference>
<dbReference type="Gene3D" id="3.30.460.10">
    <property type="entry name" value="Beta Polymerase, domain 2"/>
    <property type="match status" value="1"/>
</dbReference>
<gene>
    <name evidence="2" type="ORF">CVP05_04525</name>
</gene>
<dbReference type="SUPFAM" id="SSF81301">
    <property type="entry name" value="Nucleotidyltransferase"/>
    <property type="match status" value="1"/>
</dbReference>
<sequence length="310" mass="36261">MADYKSDYLNSVLESYRMKHIEKLIEAYRTKRDEIKQFLNEQYGSKIYEPFNSGSYKKHTAINTKFDLDLVVPFKRNAFSTLEEMFEDVLEKLTEKYKDETTVKKQGVSIGLTFDEADEINIDIVPARETSQDSFLEHKDLNLHKTQNDGYLKTNIHAQIEHIKAKENERKFVRLLKIWKAYHQYKYKSFFIELLVIKAYEKSSPQGNLWEQFKTVLNYIIDNIQRESFTLKDPGNSNNDLALSLDSGEKSILVCRLQSMLAQIESNEKQIEFYLPLNEKFSESHKDENKTYGLKSSALVSTPPVSQRFG</sequence>
<keyword evidence="1" id="KW-0051">Antiviral defense</keyword>
<evidence type="ECO:0000256" key="1">
    <source>
        <dbReference type="ARBA" id="ARBA00023118"/>
    </source>
</evidence>
<dbReference type="AlphaFoldDB" id="A0A2M8S3T4"/>
<comment type="caution">
    <text evidence="2">The sequence shown here is derived from an EMBL/GenBank/DDBJ whole genome shotgun (WGS) entry which is preliminary data.</text>
</comment>
<organism evidence="2 3">
    <name type="scientific">Conservatibacter flavescens</name>
    <dbReference type="NCBI Taxonomy" id="28161"/>
    <lineage>
        <taxon>Bacteria</taxon>
        <taxon>Pseudomonadati</taxon>
        <taxon>Pseudomonadota</taxon>
        <taxon>Gammaproteobacteria</taxon>
        <taxon>Pasteurellales</taxon>
        <taxon>Pasteurellaceae</taxon>
        <taxon>Conservatibacter</taxon>
    </lineage>
</organism>
<reference evidence="2 3" key="1">
    <citation type="submission" date="2017-11" db="EMBL/GenBank/DDBJ databases">
        <title>Reclassification of Bisgaard taxon 7 as Conservatibacter flavescens gen. nov., sp. nov.</title>
        <authorList>
            <person name="Christensen H."/>
        </authorList>
    </citation>
    <scope>NUCLEOTIDE SEQUENCE [LARGE SCALE GENOMIC DNA]</scope>
    <source>
        <strain evidence="2 3">7_4</strain>
    </source>
</reference>
<accession>A0A2M8S3T4</accession>
<dbReference type="PANTHER" id="PTHR11258">
    <property type="entry name" value="2-5 OLIGOADENYLATE SYNTHETASE"/>
    <property type="match status" value="1"/>
</dbReference>
<name>A0A2M8S3T4_9PAST</name>
<dbReference type="GO" id="GO:0016020">
    <property type="term" value="C:membrane"/>
    <property type="evidence" value="ECO:0007669"/>
    <property type="project" value="TreeGrafter"/>
</dbReference>
<dbReference type="Pfam" id="PF18144">
    <property type="entry name" value="SMODS"/>
    <property type="match status" value="1"/>
</dbReference>
<keyword evidence="2" id="KW-0808">Transferase</keyword>
<protein>
    <submittedName>
        <fullName evidence="2">Nucleotidyltransferase</fullName>
    </submittedName>
</protein>
<keyword evidence="3" id="KW-1185">Reference proteome</keyword>
<dbReference type="Gene3D" id="1.10.1410.20">
    <property type="entry name" value="2'-5'-oligoadenylate synthetase 1, domain 2"/>
    <property type="match status" value="1"/>
</dbReference>
<dbReference type="RefSeq" id="WP_100288395.1">
    <property type="nucleotide sequence ID" value="NZ_PHHA01000006.1"/>
</dbReference>
<dbReference type="PANTHER" id="PTHR11258:SF11">
    <property type="entry name" value="C2H2-TYPE DOMAIN-CONTAINING PROTEIN"/>
    <property type="match status" value="1"/>
</dbReference>
<evidence type="ECO:0000313" key="2">
    <source>
        <dbReference type="EMBL" id="PJG85815.1"/>
    </source>
</evidence>
<evidence type="ECO:0000313" key="3">
    <source>
        <dbReference type="Proteomes" id="UP000229329"/>
    </source>
</evidence>
<dbReference type="GO" id="GO:0001730">
    <property type="term" value="F:2'-5'-oligoadenylate synthetase activity"/>
    <property type="evidence" value="ECO:0007669"/>
    <property type="project" value="TreeGrafter"/>
</dbReference>
<dbReference type="CDD" id="cd05400">
    <property type="entry name" value="NT_2-5OAS_ClassI-CCAase"/>
    <property type="match status" value="1"/>
</dbReference>
<dbReference type="InterPro" id="IPR043519">
    <property type="entry name" value="NT_sf"/>
</dbReference>
<dbReference type="EMBL" id="PHHA01000006">
    <property type="protein sequence ID" value="PJG85815.1"/>
    <property type="molecule type" value="Genomic_DNA"/>
</dbReference>
<dbReference type="GO" id="GO:0003725">
    <property type="term" value="F:double-stranded RNA binding"/>
    <property type="evidence" value="ECO:0007669"/>
    <property type="project" value="TreeGrafter"/>
</dbReference>
<proteinExistence type="predicted"/>
<dbReference type="Proteomes" id="UP000229329">
    <property type="component" value="Unassembled WGS sequence"/>
</dbReference>
<dbReference type="InterPro" id="IPR006116">
    <property type="entry name" value="NT_2-5OAS_ClassI-CCAase"/>
</dbReference>
<dbReference type="GO" id="GO:0051607">
    <property type="term" value="P:defense response to virus"/>
    <property type="evidence" value="ECO:0007669"/>
    <property type="project" value="UniProtKB-KW"/>
</dbReference>